<keyword evidence="4" id="KW-1133">Transmembrane helix</keyword>
<evidence type="ECO:0000256" key="2">
    <source>
        <dbReference type="ARBA" id="ARBA00023180"/>
    </source>
</evidence>
<dbReference type="Proteomes" id="UP000008144">
    <property type="component" value="Chromosome 14"/>
</dbReference>
<protein>
    <recommendedName>
        <fullName evidence="6">TIR domain-containing protein</fullName>
    </recommendedName>
</protein>
<dbReference type="SUPFAM" id="SSF52200">
    <property type="entry name" value="Toll/Interleukin receptor TIR domain"/>
    <property type="match status" value="1"/>
</dbReference>
<keyword evidence="2" id="KW-0325">Glycoprotein</keyword>
<evidence type="ECO:0000313" key="8">
    <source>
        <dbReference type="Proteomes" id="UP000008144"/>
    </source>
</evidence>
<dbReference type="PANTHER" id="PTHR11890:SF44">
    <property type="entry name" value="X-LINKED INTERLEUKIN-1 RECEPTOR ACCESSORY PROTEIN-LIKE 2"/>
    <property type="match status" value="1"/>
</dbReference>
<keyword evidence="8" id="KW-1185">Reference proteome</keyword>
<proteinExistence type="predicted"/>
<evidence type="ECO:0000256" key="1">
    <source>
        <dbReference type="ARBA" id="ARBA00023157"/>
    </source>
</evidence>
<keyword evidence="4" id="KW-0812">Transmembrane</keyword>
<keyword evidence="1" id="KW-1015">Disulfide bond</keyword>
<evidence type="ECO:0000256" key="4">
    <source>
        <dbReference type="SAM" id="Phobius"/>
    </source>
</evidence>
<name>H2Y1U4_CIOIN</name>
<feature type="transmembrane region" description="Helical" evidence="4">
    <location>
        <begin position="142"/>
        <end position="164"/>
    </location>
</feature>
<dbReference type="EMBL" id="EAAA01001256">
    <property type="status" value="NOT_ANNOTATED_CDS"/>
    <property type="molecule type" value="Genomic_DNA"/>
</dbReference>
<reference evidence="8" key="1">
    <citation type="journal article" date="2002" name="Science">
        <title>The draft genome of Ciona intestinalis: insights into chordate and vertebrate origins.</title>
        <authorList>
            <person name="Dehal P."/>
            <person name="Satou Y."/>
            <person name="Campbell R.K."/>
            <person name="Chapman J."/>
            <person name="Degnan B."/>
            <person name="De Tomaso A."/>
            <person name="Davidson B."/>
            <person name="Di Gregorio A."/>
            <person name="Gelpke M."/>
            <person name="Goodstein D.M."/>
            <person name="Harafuji N."/>
            <person name="Hastings K.E."/>
            <person name="Ho I."/>
            <person name="Hotta K."/>
            <person name="Huang W."/>
            <person name="Kawashima T."/>
            <person name="Lemaire P."/>
            <person name="Martinez D."/>
            <person name="Meinertzhagen I.A."/>
            <person name="Necula S."/>
            <person name="Nonaka M."/>
            <person name="Putnam N."/>
            <person name="Rash S."/>
            <person name="Saiga H."/>
            <person name="Satake M."/>
            <person name="Terry A."/>
            <person name="Yamada L."/>
            <person name="Wang H.G."/>
            <person name="Awazu S."/>
            <person name="Azumi K."/>
            <person name="Boore J."/>
            <person name="Branno M."/>
            <person name="Chin-Bow S."/>
            <person name="DeSantis R."/>
            <person name="Doyle S."/>
            <person name="Francino P."/>
            <person name="Keys D.N."/>
            <person name="Haga S."/>
            <person name="Hayashi H."/>
            <person name="Hino K."/>
            <person name="Imai K.S."/>
            <person name="Inaba K."/>
            <person name="Kano S."/>
            <person name="Kobayashi K."/>
            <person name="Kobayashi M."/>
            <person name="Lee B.I."/>
            <person name="Makabe K.W."/>
            <person name="Manohar C."/>
            <person name="Matassi G."/>
            <person name="Medina M."/>
            <person name="Mochizuki Y."/>
            <person name="Mount S."/>
            <person name="Morishita T."/>
            <person name="Miura S."/>
            <person name="Nakayama A."/>
            <person name="Nishizaka S."/>
            <person name="Nomoto H."/>
            <person name="Ohta F."/>
            <person name="Oishi K."/>
            <person name="Rigoutsos I."/>
            <person name="Sano M."/>
            <person name="Sasaki A."/>
            <person name="Sasakura Y."/>
            <person name="Shoguchi E."/>
            <person name="Shin-i T."/>
            <person name="Spagnuolo A."/>
            <person name="Stainier D."/>
            <person name="Suzuki M.M."/>
            <person name="Tassy O."/>
            <person name="Takatori N."/>
            <person name="Tokuoka M."/>
            <person name="Yagi K."/>
            <person name="Yoshizaki F."/>
            <person name="Wada S."/>
            <person name="Zhang C."/>
            <person name="Hyatt P.D."/>
            <person name="Larimer F."/>
            <person name="Detter C."/>
            <person name="Doggett N."/>
            <person name="Glavina T."/>
            <person name="Hawkins T."/>
            <person name="Richardson P."/>
            <person name="Lucas S."/>
            <person name="Kohara Y."/>
            <person name="Levine M."/>
            <person name="Satoh N."/>
            <person name="Rokhsar D.S."/>
        </authorList>
    </citation>
    <scope>NUCLEOTIDE SEQUENCE [LARGE SCALE GENOMIC DNA]</scope>
</reference>
<dbReference type="GO" id="GO:0007165">
    <property type="term" value="P:signal transduction"/>
    <property type="evidence" value="ECO:0007669"/>
    <property type="project" value="InterPro"/>
</dbReference>
<dbReference type="InterPro" id="IPR035897">
    <property type="entry name" value="Toll_tir_struct_dom_sf"/>
</dbReference>
<dbReference type="GeneTree" id="ENSGT01090000259985"/>
<reference evidence="7" key="3">
    <citation type="submission" date="2025-08" db="UniProtKB">
        <authorList>
            <consortium name="Ensembl"/>
        </authorList>
    </citation>
    <scope>IDENTIFICATION</scope>
</reference>
<evidence type="ECO:0000313" key="7">
    <source>
        <dbReference type="Ensembl" id="ENSCINP00000035878.1"/>
    </source>
</evidence>
<dbReference type="Ensembl" id="ENSCINT00000037101.1">
    <property type="protein sequence ID" value="ENSCINP00000035878.1"/>
    <property type="gene ID" value="ENSCING00000022781.1"/>
</dbReference>
<dbReference type="InterPro" id="IPR000157">
    <property type="entry name" value="TIR_dom"/>
</dbReference>
<evidence type="ECO:0000256" key="5">
    <source>
        <dbReference type="SAM" id="SignalP"/>
    </source>
</evidence>
<dbReference type="PRINTS" id="PR01537">
    <property type="entry name" value="INTRLKN1R1F"/>
</dbReference>
<feature type="chain" id="PRO_5003578313" description="TIR domain-containing protein" evidence="5">
    <location>
        <begin position="27"/>
        <end position="268"/>
    </location>
</feature>
<dbReference type="Pfam" id="PF01582">
    <property type="entry name" value="TIR"/>
    <property type="match status" value="1"/>
</dbReference>
<dbReference type="HOGENOM" id="CLU_1040235_0_0_1"/>
<dbReference type="STRING" id="7719.ENSCINP00000035878"/>
<organism evidence="7 8">
    <name type="scientific">Ciona intestinalis</name>
    <name type="common">Transparent sea squirt</name>
    <name type="synonym">Ascidia intestinalis</name>
    <dbReference type="NCBI Taxonomy" id="7719"/>
    <lineage>
        <taxon>Eukaryota</taxon>
        <taxon>Metazoa</taxon>
        <taxon>Chordata</taxon>
        <taxon>Tunicata</taxon>
        <taxon>Ascidiacea</taxon>
        <taxon>Phlebobranchia</taxon>
        <taxon>Cionidae</taxon>
        <taxon>Ciona</taxon>
    </lineage>
</organism>
<accession>H2Y1U4</accession>
<dbReference type="PANTHER" id="PTHR11890">
    <property type="entry name" value="INTERLEUKIN-1 RECEPTOR FAMILY MEMBER"/>
    <property type="match status" value="1"/>
</dbReference>
<reference evidence="7" key="2">
    <citation type="journal article" date="2008" name="Genome Biol.">
        <title>Improved genome assembly and evidence-based global gene model set for the chordate Ciona intestinalis: new insight into intron and operon populations.</title>
        <authorList>
            <person name="Satou Y."/>
            <person name="Mineta K."/>
            <person name="Ogasawara M."/>
            <person name="Sasakura Y."/>
            <person name="Shoguchi E."/>
            <person name="Ueno K."/>
            <person name="Yamada L."/>
            <person name="Matsumoto J."/>
            <person name="Wasserscheid J."/>
            <person name="Dewar K."/>
            <person name="Wiley G.B."/>
            <person name="Macmil S.L."/>
            <person name="Roe B.A."/>
            <person name="Zeller R.W."/>
            <person name="Hastings K.E."/>
            <person name="Lemaire P."/>
            <person name="Lindquist E."/>
            <person name="Endo T."/>
            <person name="Hotta K."/>
            <person name="Inaba K."/>
        </authorList>
    </citation>
    <scope>NUCLEOTIDE SEQUENCE [LARGE SCALE GENOMIC DNA]</scope>
    <source>
        <strain evidence="7">wild type</strain>
    </source>
</reference>
<sequence>MQKITRILCFSSIFFSLALQSDGIEAIPPKKGVQSFYKALGAAEVTSHRVPRDIPDDCSNIRNQSLDVTVSAGENFKAVCSCVGEVQWAIGNCSNFIELTTQEYNWENYATEVTIYCMTGTLQNGDLCVQRFMYAEPTGLPIGIQGFLIFICVSVVAISSLFVAKKYKSQISLTCRDSCSPTTDDDGKEFDAYVSIAKTDSDKKFVQRNFLEALQKEYRYKFLVDEDNLLPRLEYSDLVQEKIHRCRRLMIVFTAAYMTNDWCMYCFS</sequence>
<feature type="domain" description="TIR" evidence="6">
    <location>
        <begin position="188"/>
        <end position="268"/>
    </location>
</feature>
<dbReference type="AlphaFoldDB" id="H2Y1U4"/>
<dbReference type="PROSITE" id="PS50104">
    <property type="entry name" value="TIR"/>
    <property type="match status" value="1"/>
</dbReference>
<feature type="signal peptide" evidence="5">
    <location>
        <begin position="1"/>
        <end position="26"/>
    </location>
</feature>
<evidence type="ECO:0000256" key="3">
    <source>
        <dbReference type="ARBA" id="ARBA00023319"/>
    </source>
</evidence>
<evidence type="ECO:0000259" key="6">
    <source>
        <dbReference type="PROSITE" id="PS50104"/>
    </source>
</evidence>
<dbReference type="Gene3D" id="3.40.50.10140">
    <property type="entry name" value="Toll/interleukin-1 receptor homology (TIR) domain"/>
    <property type="match status" value="1"/>
</dbReference>
<reference evidence="7" key="4">
    <citation type="submission" date="2025-09" db="UniProtKB">
        <authorList>
            <consortium name="Ensembl"/>
        </authorList>
    </citation>
    <scope>IDENTIFICATION</scope>
</reference>
<dbReference type="InterPro" id="IPR015621">
    <property type="entry name" value="IL-1_rcpt_fam"/>
</dbReference>
<keyword evidence="4" id="KW-0472">Membrane</keyword>
<dbReference type="InParanoid" id="H2Y1U4"/>
<keyword evidence="3" id="KW-0393">Immunoglobulin domain</keyword>
<keyword evidence="5" id="KW-0732">Signal</keyword>